<evidence type="ECO:0000313" key="3">
    <source>
        <dbReference type="EMBL" id="AKU42354.2"/>
    </source>
</evidence>
<evidence type="ECO:0000259" key="2">
    <source>
        <dbReference type="SMART" id="SM00507"/>
    </source>
</evidence>
<dbReference type="SMART" id="SM00507">
    <property type="entry name" value="HNHc"/>
    <property type="match status" value="1"/>
</dbReference>
<keyword evidence="3" id="KW-0540">Nuclease</keyword>
<dbReference type="InterPro" id="IPR002711">
    <property type="entry name" value="HNH"/>
</dbReference>
<dbReference type="EMBL" id="KT004677">
    <property type="protein sequence ID" value="AKU42354.2"/>
    <property type="molecule type" value="Genomic_DNA"/>
</dbReference>
<keyword evidence="3" id="KW-0255">Endonuclease</keyword>
<dbReference type="CDD" id="cd00085">
    <property type="entry name" value="HNHc"/>
    <property type="match status" value="1"/>
</dbReference>
<dbReference type="Gene3D" id="1.10.30.50">
    <property type="match status" value="1"/>
</dbReference>
<evidence type="ECO:0000313" key="4">
    <source>
        <dbReference type="Proteomes" id="UP000202614"/>
    </source>
</evidence>
<dbReference type="Proteomes" id="UP000202614">
    <property type="component" value="Segment"/>
</dbReference>
<dbReference type="InterPro" id="IPR003615">
    <property type="entry name" value="HNH_nuc"/>
</dbReference>
<dbReference type="GeneID" id="26625942"/>
<protein>
    <submittedName>
        <fullName evidence="3">HNH endonuclease</fullName>
    </submittedName>
</protein>
<dbReference type="GO" id="GO:0003676">
    <property type="term" value="F:nucleic acid binding"/>
    <property type="evidence" value="ECO:0007669"/>
    <property type="project" value="InterPro"/>
</dbReference>
<dbReference type="GO" id="GO:0004519">
    <property type="term" value="F:endonuclease activity"/>
    <property type="evidence" value="ECO:0007669"/>
    <property type="project" value="UniProtKB-KW"/>
</dbReference>
<accession>A0A0K1LIT8</accession>
<dbReference type="GO" id="GO:0008270">
    <property type="term" value="F:zinc ion binding"/>
    <property type="evidence" value="ECO:0007669"/>
    <property type="project" value="InterPro"/>
</dbReference>
<gene>
    <name evidence="3" type="ORF">UNIONJACK_87</name>
</gene>
<dbReference type="RefSeq" id="YP_009198774.2">
    <property type="nucleotide sequence ID" value="NC_028802.1"/>
</dbReference>
<dbReference type="Pfam" id="PF01844">
    <property type="entry name" value="HNH"/>
    <property type="match status" value="1"/>
</dbReference>
<dbReference type="OrthoDB" id="17914at10239"/>
<feature type="compositionally biased region" description="Basic residues" evidence="1">
    <location>
        <begin position="82"/>
        <end position="92"/>
    </location>
</feature>
<feature type="region of interest" description="Disordered" evidence="1">
    <location>
        <begin position="66"/>
        <end position="99"/>
    </location>
</feature>
<keyword evidence="4" id="KW-1185">Reference proteome</keyword>
<keyword evidence="3" id="KW-0378">Hydrolase</keyword>
<reference evidence="3 4" key="1">
    <citation type="submission" date="2015-06" db="EMBL/GenBank/DDBJ databases">
        <authorList>
            <person name="Alford R.F."/>
            <person name="Ferguson J.R."/>
            <person name="Griffin W.B."/>
            <person name="Guertin S.W."/>
            <person name="Mascioli J.B."/>
            <person name="Mishra N."/>
            <person name="Munoz M.J."/>
            <person name="Parrella L.E."/>
            <person name="Poss L.M."/>
            <person name="Ranjan D."/>
            <person name="Sack Q.V."/>
            <person name="Sentis A.J."/>
            <person name="Sopp T.K."/>
            <person name="Thomas A."/>
            <person name="Wienbar S.R."/>
            <person name="Woolford M."/>
            <person name="Forsyth K.S."/>
            <person name="Chandra V.M."/>
            <person name="Braun M.A."/>
            <person name="Jarvik J."/>
            <person name="Lopez A.J."/>
            <person name="Bradley K.W."/>
            <person name="Asai D.J."/>
            <person name="Bowman C.A."/>
            <person name="Russell D.A."/>
            <person name="Pope W.H."/>
            <person name="Jacobs-Sera D."/>
            <person name="Hendrix R.W."/>
            <person name="Hatfull G.F."/>
        </authorList>
    </citation>
    <scope>NUCLEOTIDE SEQUENCE [LARGE SCALE GENOMIC DNA]</scope>
</reference>
<evidence type="ECO:0000256" key="1">
    <source>
        <dbReference type="SAM" id="MobiDB-lite"/>
    </source>
</evidence>
<organism evidence="3 4">
    <name type="scientific">Mycobacterium phage UnionJack</name>
    <dbReference type="NCBI Taxonomy" id="1673876"/>
    <lineage>
        <taxon>Viruses</taxon>
        <taxon>Duplodnaviria</taxon>
        <taxon>Heunggongvirae</taxon>
        <taxon>Uroviricota</taxon>
        <taxon>Caudoviricetes</taxon>
        <taxon>Benedictvirus</taxon>
        <taxon>Benedictvirus unionjack</taxon>
    </lineage>
</organism>
<feature type="domain" description="HNH nuclease" evidence="2">
    <location>
        <begin position="20"/>
        <end position="70"/>
    </location>
</feature>
<proteinExistence type="predicted"/>
<dbReference type="KEGG" id="vg:26625942"/>
<name>A0A0K1LIT8_9CAUD</name>
<sequence length="99" mass="11329">MTSNWVSSTRRQELPPDWEEIRQEVLADAEGVCEIRMPGCLGWATDVDHIARGNDHSRRNLRAACKKCHGKKSSAEGNARKRELRARRKRPQDRHPGSL</sequence>